<dbReference type="EMBL" id="WWBZ02000001">
    <property type="protein sequence ID" value="KAF4314646.1"/>
    <property type="molecule type" value="Genomic_DNA"/>
</dbReference>
<sequence length="150" mass="16341">MVKLEEVPDEELYAEQAGPNAGEDDWDDASSTTSDASSDVSSILAPEDETLWERISALQDIIPASQRRFAAKSYSNVTSWFGTGLSVGAKCLWVVSSSALLLGVPWALAYAEEQQMIEMEREMRMQQSANELLAPGSATQQQLAEARPAL</sequence>
<dbReference type="Proteomes" id="UP000572817">
    <property type="component" value="Unassembled WGS sequence"/>
</dbReference>
<comment type="caution">
    <text evidence="13">The sequence shown here is derived from an EMBL/GenBank/DDBJ whole genome shotgun (WGS) entry which is preliminary data.</text>
</comment>
<evidence type="ECO:0000256" key="1">
    <source>
        <dbReference type="ARBA" id="ARBA00004572"/>
    </source>
</evidence>
<name>A0A8H4J7K4_9PEZI</name>
<accession>A0A8H4J7K4</accession>
<reference evidence="13" key="1">
    <citation type="submission" date="2020-04" db="EMBL/GenBank/DDBJ databases">
        <title>Genome Assembly and Annotation of Botryosphaeria dothidea sdau 11-99, a Latent Pathogen of Apple Fruit Ring Rot in China.</title>
        <authorList>
            <person name="Yu C."/>
            <person name="Diao Y."/>
            <person name="Lu Q."/>
            <person name="Zhao J."/>
            <person name="Cui S."/>
            <person name="Peng C."/>
            <person name="He B."/>
            <person name="Liu H."/>
        </authorList>
    </citation>
    <scope>NUCLEOTIDE SEQUENCE [LARGE SCALE GENOMIC DNA]</scope>
    <source>
        <strain evidence="13">Sdau11-99</strain>
    </source>
</reference>
<comment type="similarity">
    <text evidence="2">Belongs to the Tom22 family.</text>
</comment>
<dbReference type="Pfam" id="PF04281">
    <property type="entry name" value="Tom22"/>
    <property type="match status" value="1"/>
</dbReference>
<dbReference type="GO" id="GO:0006886">
    <property type="term" value="P:intracellular protein transport"/>
    <property type="evidence" value="ECO:0007669"/>
    <property type="project" value="InterPro"/>
</dbReference>
<evidence type="ECO:0000313" key="14">
    <source>
        <dbReference type="Proteomes" id="UP000572817"/>
    </source>
</evidence>
<keyword evidence="8" id="KW-0811">Translocation</keyword>
<keyword evidence="11 13" id="KW-0675">Receptor</keyword>
<comment type="subcellular location">
    <subcellularLocation>
        <location evidence="1">Mitochondrion outer membrane</location>
        <topology evidence="1">Single-pass membrane protein</topology>
    </subcellularLocation>
</comment>
<dbReference type="InterPro" id="IPR005683">
    <property type="entry name" value="Tom22"/>
</dbReference>
<evidence type="ECO:0000256" key="12">
    <source>
        <dbReference type="SAM" id="MobiDB-lite"/>
    </source>
</evidence>
<keyword evidence="9" id="KW-0496">Mitochondrion</keyword>
<protein>
    <submittedName>
        <fullName evidence="13">Mitochondrial import receptor subunit tom22</fullName>
    </submittedName>
</protein>
<keyword evidence="4" id="KW-0812">Transmembrane</keyword>
<keyword evidence="3" id="KW-0813">Transport</keyword>
<proteinExistence type="inferred from homology"/>
<dbReference type="CDD" id="cd22884">
    <property type="entry name" value="TOM22"/>
    <property type="match status" value="1"/>
</dbReference>
<keyword evidence="14" id="KW-1185">Reference proteome</keyword>
<evidence type="ECO:0000256" key="4">
    <source>
        <dbReference type="ARBA" id="ARBA00022692"/>
    </source>
</evidence>
<evidence type="ECO:0000256" key="10">
    <source>
        <dbReference type="ARBA" id="ARBA00023136"/>
    </source>
</evidence>
<evidence type="ECO:0000256" key="6">
    <source>
        <dbReference type="ARBA" id="ARBA00022927"/>
    </source>
</evidence>
<organism evidence="13 14">
    <name type="scientific">Botryosphaeria dothidea</name>
    <dbReference type="NCBI Taxonomy" id="55169"/>
    <lineage>
        <taxon>Eukaryota</taxon>
        <taxon>Fungi</taxon>
        <taxon>Dikarya</taxon>
        <taxon>Ascomycota</taxon>
        <taxon>Pezizomycotina</taxon>
        <taxon>Dothideomycetes</taxon>
        <taxon>Dothideomycetes incertae sedis</taxon>
        <taxon>Botryosphaeriales</taxon>
        <taxon>Botryosphaeriaceae</taxon>
        <taxon>Botryosphaeria</taxon>
    </lineage>
</organism>
<dbReference type="PANTHER" id="PTHR12504">
    <property type="entry name" value="MITOCHONDRIAL IMPORT RECEPTOR SUBUNIT TOM22"/>
    <property type="match status" value="1"/>
</dbReference>
<keyword evidence="5" id="KW-1000">Mitochondrion outer membrane</keyword>
<evidence type="ECO:0000256" key="2">
    <source>
        <dbReference type="ARBA" id="ARBA00009874"/>
    </source>
</evidence>
<keyword evidence="10" id="KW-0472">Membrane</keyword>
<dbReference type="AlphaFoldDB" id="A0A8H4J7K4"/>
<dbReference type="PANTHER" id="PTHR12504:SF0">
    <property type="entry name" value="MITOCHONDRIAL IMPORT RECEPTOR SUBUNIT TOM22 HOMOLOG"/>
    <property type="match status" value="1"/>
</dbReference>
<keyword evidence="7" id="KW-1133">Transmembrane helix</keyword>
<dbReference type="OrthoDB" id="10016939at2759"/>
<keyword evidence="6" id="KW-0653">Protein transport</keyword>
<evidence type="ECO:0000256" key="11">
    <source>
        <dbReference type="ARBA" id="ARBA00023170"/>
    </source>
</evidence>
<gene>
    <name evidence="13" type="ORF">GTA08_BOTSDO01692</name>
</gene>
<feature type="compositionally biased region" description="Low complexity" evidence="12">
    <location>
        <begin position="29"/>
        <end position="42"/>
    </location>
</feature>
<evidence type="ECO:0000313" key="13">
    <source>
        <dbReference type="EMBL" id="KAF4314646.1"/>
    </source>
</evidence>
<evidence type="ECO:0000256" key="5">
    <source>
        <dbReference type="ARBA" id="ARBA00022787"/>
    </source>
</evidence>
<evidence type="ECO:0000256" key="7">
    <source>
        <dbReference type="ARBA" id="ARBA00022989"/>
    </source>
</evidence>
<feature type="region of interest" description="Disordered" evidence="12">
    <location>
        <begin position="1"/>
        <end position="42"/>
    </location>
</feature>
<evidence type="ECO:0000256" key="8">
    <source>
        <dbReference type="ARBA" id="ARBA00023010"/>
    </source>
</evidence>
<evidence type="ECO:0000256" key="9">
    <source>
        <dbReference type="ARBA" id="ARBA00023128"/>
    </source>
</evidence>
<dbReference type="GO" id="GO:0005741">
    <property type="term" value="C:mitochondrial outer membrane"/>
    <property type="evidence" value="ECO:0007669"/>
    <property type="project" value="UniProtKB-SubCell"/>
</dbReference>
<evidence type="ECO:0000256" key="3">
    <source>
        <dbReference type="ARBA" id="ARBA00022448"/>
    </source>
</evidence>